<evidence type="ECO:0000259" key="11">
    <source>
        <dbReference type="PROSITE" id="PS50206"/>
    </source>
</evidence>
<keyword evidence="7" id="KW-0969">Cilium</keyword>
<dbReference type="AlphaFoldDB" id="X6NPM9"/>
<comment type="similarity">
    <text evidence="10">Belongs to the CEP41 family.</text>
</comment>
<evidence type="ECO:0000256" key="1">
    <source>
        <dbReference type="ARBA" id="ARBA00004120"/>
    </source>
</evidence>
<dbReference type="PROSITE" id="PS50206">
    <property type="entry name" value="RHODANESE_3"/>
    <property type="match status" value="1"/>
</dbReference>
<keyword evidence="6" id="KW-0653">Protein transport</keyword>
<keyword evidence="13" id="KW-1185">Reference proteome</keyword>
<keyword evidence="4" id="KW-0963">Cytoplasm</keyword>
<reference evidence="12 13" key="1">
    <citation type="journal article" date="2013" name="Curr. Biol.">
        <title>The Genome of the Foraminiferan Reticulomyxa filosa.</title>
        <authorList>
            <person name="Glockner G."/>
            <person name="Hulsmann N."/>
            <person name="Schleicher M."/>
            <person name="Noegel A.A."/>
            <person name="Eichinger L."/>
            <person name="Gallinger C."/>
            <person name="Pawlowski J."/>
            <person name="Sierra R."/>
            <person name="Euteneuer U."/>
            <person name="Pillet L."/>
            <person name="Moustafa A."/>
            <person name="Platzer M."/>
            <person name="Groth M."/>
            <person name="Szafranski K."/>
            <person name="Schliwa M."/>
        </authorList>
    </citation>
    <scope>NUCLEOTIDE SEQUENCE [LARGE SCALE GENOMIC DNA]</scope>
</reference>
<evidence type="ECO:0000256" key="5">
    <source>
        <dbReference type="ARBA" id="ARBA00022794"/>
    </source>
</evidence>
<dbReference type="CDD" id="cd00158">
    <property type="entry name" value="RHOD"/>
    <property type="match status" value="1"/>
</dbReference>
<evidence type="ECO:0000256" key="7">
    <source>
        <dbReference type="ARBA" id="ARBA00023069"/>
    </source>
</evidence>
<evidence type="ECO:0000256" key="3">
    <source>
        <dbReference type="ARBA" id="ARBA00022448"/>
    </source>
</evidence>
<organism evidence="12 13">
    <name type="scientific">Reticulomyxa filosa</name>
    <dbReference type="NCBI Taxonomy" id="46433"/>
    <lineage>
        <taxon>Eukaryota</taxon>
        <taxon>Sar</taxon>
        <taxon>Rhizaria</taxon>
        <taxon>Retaria</taxon>
        <taxon>Foraminifera</taxon>
        <taxon>Monothalamids</taxon>
        <taxon>Reticulomyxidae</taxon>
        <taxon>Reticulomyxa</taxon>
    </lineage>
</organism>
<dbReference type="PANTHER" id="PTHR44390:SF1">
    <property type="entry name" value="CENTROSOMAL PROTEIN OF 41 KDA"/>
    <property type="match status" value="1"/>
</dbReference>
<dbReference type="InterPro" id="IPR001763">
    <property type="entry name" value="Rhodanese-like_dom"/>
</dbReference>
<dbReference type="OrthoDB" id="70250at2759"/>
<dbReference type="InterPro" id="IPR036873">
    <property type="entry name" value="Rhodanese-like_dom_sf"/>
</dbReference>
<dbReference type="Proteomes" id="UP000023152">
    <property type="component" value="Unassembled WGS sequence"/>
</dbReference>
<evidence type="ECO:0000256" key="9">
    <source>
        <dbReference type="ARBA" id="ARBA00023273"/>
    </source>
</evidence>
<keyword evidence="3" id="KW-0813">Transport</keyword>
<comment type="caution">
    <text evidence="12">The sequence shown here is derived from an EMBL/GenBank/DDBJ whole genome shotgun (WGS) entry which is preliminary data.</text>
</comment>
<accession>X6NPM9</accession>
<evidence type="ECO:0000256" key="8">
    <source>
        <dbReference type="ARBA" id="ARBA00023212"/>
    </source>
</evidence>
<dbReference type="GO" id="GO:0036064">
    <property type="term" value="C:ciliary basal body"/>
    <property type="evidence" value="ECO:0007669"/>
    <property type="project" value="TreeGrafter"/>
</dbReference>
<name>X6NPM9_RETFI</name>
<keyword evidence="5" id="KW-0970">Cilium biogenesis/degradation</keyword>
<dbReference type="GO" id="GO:0005813">
    <property type="term" value="C:centrosome"/>
    <property type="evidence" value="ECO:0007669"/>
    <property type="project" value="UniProtKB-SubCell"/>
</dbReference>
<dbReference type="InterPro" id="IPR051889">
    <property type="entry name" value="CEP41"/>
</dbReference>
<sequence length="267" mass="30597">MKSNKNVAPRVRPKLDTGFHTKNIKLIRSYHFFSPTKKDEVFKRLKVSELLTLLQSEQTNIYNKCNGENNEKSRRKNESTTPENIYAAESTKALTINECLTFSEPATSSREHNVYQKGNQETPYLLLKGDTDGPSFLLLDIRSEADFNKYHIKSARQYDTALVRKDKLGHEIYRYKNKKEKLIIICGDKEADCNEFGTSLVQKYIENVFVLMICLVFVQQLNTGTTSFMTVESFCAKYPGYCEGENIPSPPSPDSAKFAIDYAVLFY</sequence>
<evidence type="ECO:0000256" key="6">
    <source>
        <dbReference type="ARBA" id="ARBA00022927"/>
    </source>
</evidence>
<comment type="subcellular location">
    <subcellularLocation>
        <location evidence="1">Cytoplasm</location>
        <location evidence="1">Cytoskeleton</location>
        <location evidence="1">Cilium basal body</location>
    </subcellularLocation>
    <subcellularLocation>
        <location evidence="2">Cytoplasm</location>
        <location evidence="2">Cytoskeleton</location>
        <location evidence="2">Microtubule organizing center</location>
        <location evidence="2">Centrosome</location>
    </subcellularLocation>
</comment>
<evidence type="ECO:0000256" key="10">
    <source>
        <dbReference type="ARBA" id="ARBA00038465"/>
    </source>
</evidence>
<dbReference type="GO" id="GO:0015031">
    <property type="term" value="P:protein transport"/>
    <property type="evidence" value="ECO:0007669"/>
    <property type="project" value="UniProtKB-KW"/>
</dbReference>
<gene>
    <name evidence="12" type="ORF">RFI_09270</name>
</gene>
<proteinExistence type="inferred from homology"/>
<keyword evidence="9" id="KW-0966">Cell projection</keyword>
<protein>
    <recommendedName>
        <fullName evidence="11">Rhodanese domain-containing protein</fullName>
    </recommendedName>
</protein>
<dbReference type="Gene3D" id="3.40.250.10">
    <property type="entry name" value="Rhodanese-like domain"/>
    <property type="match status" value="1"/>
</dbReference>
<evidence type="ECO:0000313" key="12">
    <source>
        <dbReference type="EMBL" id="ETO27863.1"/>
    </source>
</evidence>
<dbReference type="EMBL" id="ASPP01006992">
    <property type="protein sequence ID" value="ETO27863.1"/>
    <property type="molecule type" value="Genomic_DNA"/>
</dbReference>
<dbReference type="GO" id="GO:0060271">
    <property type="term" value="P:cilium assembly"/>
    <property type="evidence" value="ECO:0007669"/>
    <property type="project" value="TreeGrafter"/>
</dbReference>
<dbReference type="Pfam" id="PF00581">
    <property type="entry name" value="Rhodanese"/>
    <property type="match status" value="1"/>
</dbReference>
<dbReference type="PANTHER" id="PTHR44390">
    <property type="entry name" value="CENTROSOMAL PROTEIN OF 41 KDA"/>
    <property type="match status" value="1"/>
</dbReference>
<evidence type="ECO:0000256" key="4">
    <source>
        <dbReference type="ARBA" id="ARBA00022490"/>
    </source>
</evidence>
<evidence type="ECO:0000313" key="13">
    <source>
        <dbReference type="Proteomes" id="UP000023152"/>
    </source>
</evidence>
<evidence type="ECO:0000256" key="2">
    <source>
        <dbReference type="ARBA" id="ARBA00004300"/>
    </source>
</evidence>
<dbReference type="SUPFAM" id="SSF52821">
    <property type="entry name" value="Rhodanese/Cell cycle control phosphatase"/>
    <property type="match status" value="1"/>
</dbReference>
<keyword evidence="8" id="KW-0206">Cytoskeleton</keyword>
<feature type="domain" description="Rhodanese" evidence="11">
    <location>
        <begin position="132"/>
        <end position="211"/>
    </location>
</feature>